<accession>A0A9Q9EGF7</accession>
<keyword evidence="2" id="KW-1185">Reference proteome</keyword>
<gene>
    <name evidence="1" type="ORF">Slin15195_G020710</name>
</gene>
<protein>
    <submittedName>
        <fullName evidence="1">Uncharacterized protein</fullName>
    </submittedName>
</protein>
<name>A0A9Q9EGF7_9PEZI</name>
<dbReference type="EMBL" id="CP099418">
    <property type="protein sequence ID" value="USW48752.1"/>
    <property type="molecule type" value="Genomic_DNA"/>
</dbReference>
<reference evidence="1" key="1">
    <citation type="submission" date="2022-06" db="EMBL/GenBank/DDBJ databases">
        <title>Complete genome sequences of two strains of the flax pathogen Septoria linicola.</title>
        <authorList>
            <person name="Lapalu N."/>
            <person name="Simon A."/>
            <person name="Demenou B."/>
            <person name="Paumier D."/>
            <person name="Guillot M.-P."/>
            <person name="Gout L."/>
            <person name="Valade R."/>
        </authorList>
    </citation>
    <scope>NUCLEOTIDE SEQUENCE</scope>
    <source>
        <strain evidence="1">SE15195</strain>
    </source>
</reference>
<proteinExistence type="predicted"/>
<dbReference type="Proteomes" id="UP001056384">
    <property type="component" value="Chromosome 1"/>
</dbReference>
<organism evidence="1 2">
    <name type="scientific">Septoria linicola</name>
    <dbReference type="NCBI Taxonomy" id="215465"/>
    <lineage>
        <taxon>Eukaryota</taxon>
        <taxon>Fungi</taxon>
        <taxon>Dikarya</taxon>
        <taxon>Ascomycota</taxon>
        <taxon>Pezizomycotina</taxon>
        <taxon>Dothideomycetes</taxon>
        <taxon>Dothideomycetidae</taxon>
        <taxon>Mycosphaerellales</taxon>
        <taxon>Mycosphaerellaceae</taxon>
        <taxon>Septoria</taxon>
    </lineage>
</organism>
<evidence type="ECO:0000313" key="2">
    <source>
        <dbReference type="Proteomes" id="UP001056384"/>
    </source>
</evidence>
<dbReference type="OrthoDB" id="3625985at2759"/>
<evidence type="ECO:0000313" key="1">
    <source>
        <dbReference type="EMBL" id="USW48752.1"/>
    </source>
</evidence>
<dbReference type="AlphaFoldDB" id="A0A9Q9EGF7"/>
<sequence length="269" mass="31495">MQKRGLIIYREAYGDEDKWTTAMHFLYQRATETLEATIGPQCYDIDEIWRRAYGNEEKWTTAMHVYCQQAKAARESTNRPQLDVDESGRKLEWTVVEDFAILHNARKDTVRQYHQRWLLQASEQDRGGPLPESWTDQVESEAAESRLLPSYDLFKGRELGIPRYDYCVYIDDDALDAIIAHKDDTRPLSEGYIILIKAYWTSHDPFGEDNPGWDGDIGDGEDPIEGCERYDVGWMRYRSRELPWLCISMHMTGIWDIEYDRPPQLSPLI</sequence>